<dbReference type="SMART" id="SM00320">
    <property type="entry name" value="WD40"/>
    <property type="match status" value="6"/>
</dbReference>
<accession>A0ABQ8U4F1</accession>
<feature type="region of interest" description="Disordered" evidence="4">
    <location>
        <begin position="802"/>
        <end position="828"/>
    </location>
</feature>
<dbReference type="EMBL" id="JAPMOS010000176">
    <property type="protein sequence ID" value="KAJ4454197.1"/>
    <property type="molecule type" value="Genomic_DNA"/>
</dbReference>
<dbReference type="SUPFAM" id="SSF81383">
    <property type="entry name" value="F-box domain"/>
    <property type="match status" value="1"/>
</dbReference>
<feature type="repeat" description="WD" evidence="3">
    <location>
        <begin position="277"/>
        <end position="316"/>
    </location>
</feature>
<comment type="caution">
    <text evidence="6">The sequence shown here is derived from an EMBL/GenBank/DDBJ whole genome shotgun (WGS) entry which is preliminary data.</text>
</comment>
<keyword evidence="7" id="KW-1185">Reference proteome</keyword>
<dbReference type="Pfam" id="PF00400">
    <property type="entry name" value="WD40"/>
    <property type="match status" value="5"/>
</dbReference>
<dbReference type="PRINTS" id="PR00320">
    <property type="entry name" value="GPROTEINBRPT"/>
</dbReference>
<evidence type="ECO:0000256" key="3">
    <source>
        <dbReference type="PROSITE-ProRule" id="PRU00221"/>
    </source>
</evidence>
<dbReference type="InterPro" id="IPR036047">
    <property type="entry name" value="F-box-like_dom_sf"/>
</dbReference>
<dbReference type="SUPFAM" id="SSF50978">
    <property type="entry name" value="WD40 repeat-like"/>
    <property type="match status" value="2"/>
</dbReference>
<dbReference type="InterPro" id="IPR015943">
    <property type="entry name" value="WD40/YVTN_repeat-like_dom_sf"/>
</dbReference>
<evidence type="ECO:0000313" key="6">
    <source>
        <dbReference type="EMBL" id="KAJ4454197.1"/>
    </source>
</evidence>
<sequence>MVLRILSYLPPGSLASAFRVCKKWSLLYREQLLWKRLVKLRWGSDIDFSLATSQRDLYAIHHKIDLNWSRGKFAHNVLDGHTLDVHCFCIYNSPGPTPHQFLLTGSADCKLMLWDMETGACARKFEGHTGWITSVYIDPAGHYLLSGGGERVVKLWDLETGHCLQSFRGHDGPIVGVGLVPPVPGIPTRAFSTAADRAVRLWDVTTGLEVAQVDLGANTKCMALAPDGHSVWCGGLDGGLRQCMALAPDGHSVWWCGGLDGGLRQVDLHTACVINEFRAHHEAVTALAVRPSPVGPPGSTVLVAGSADHTLTVWDIIGQVGPLSTIAPPSLQRCPSVDAASLCEGLSRRDGLPSPTFSDAASDLCGFTGSLRFPDPMSLPLRGLPSATEPRELPPPPPLGALAETEEGCEEGGGGASPPREEGAVGVVGGREHHGEIALSIPGAGDRDRLDALNESLPDPDIPLSLPNTPSPPAALLSPPSFPASLPSMLSFPSPPALVPQPGPPPPPPPMPLVPTGMVAPTHAGMAALTLGMSTSPMPLVAPTSMTLVAPTHAGMAALTLGMSTSPTPVVAPTQAGMVAPTPPLAPAFMVAPTHAGRVAPTFPSSLVAAPPPVAPTPPTPTSPLVASPPAPAPTPPLPPPSPSPPPPMRLGLNIELQRPPAAADFHTARHDLPRPMPVSIGGLEGEEILYRRGMRCVLTGHTEAVQCLDFDGDVIVSGSSDRCLDFDGDVIVSGSSDRAVQCLDFDGDVIVSGSSDRLHGHTGAVNKLMAERTRIISASSDKTVRVWDFLERPLRHAVLMDPNASSDRSPVLSLAASRKRSANHLRR</sequence>
<dbReference type="PROSITE" id="PS50294">
    <property type="entry name" value="WD_REPEATS_REGION"/>
    <property type="match status" value="3"/>
</dbReference>
<dbReference type="PANTHER" id="PTHR44156">
    <property type="entry name" value="SUPERNUMERARY LIMBS, ISOFORM B-RELATED"/>
    <property type="match status" value="1"/>
</dbReference>
<feature type="compositionally biased region" description="Pro residues" evidence="4">
    <location>
        <begin position="614"/>
        <end position="649"/>
    </location>
</feature>
<reference evidence="6" key="1">
    <citation type="journal article" date="2022" name="bioRxiv">
        <title>Genomics of Preaxostyla Flagellates Illuminates Evolutionary Transitions and the Path Towards Mitochondrial Loss.</title>
        <authorList>
            <person name="Novak L.V.F."/>
            <person name="Treitli S.C."/>
            <person name="Pyrih J."/>
            <person name="Halakuc P."/>
            <person name="Pipaliya S.V."/>
            <person name="Vacek V."/>
            <person name="Brzon O."/>
            <person name="Soukal P."/>
            <person name="Eme L."/>
            <person name="Dacks J.B."/>
            <person name="Karnkowska A."/>
            <person name="Elias M."/>
            <person name="Hampl V."/>
        </authorList>
    </citation>
    <scope>NUCLEOTIDE SEQUENCE</scope>
    <source>
        <strain evidence="6">RCP-MX</strain>
    </source>
</reference>
<feature type="repeat" description="WD" evidence="3">
    <location>
        <begin position="759"/>
        <end position="789"/>
    </location>
</feature>
<dbReference type="PROSITE" id="PS50082">
    <property type="entry name" value="WD_REPEATS_2"/>
    <property type="match status" value="5"/>
</dbReference>
<dbReference type="PROSITE" id="PS50181">
    <property type="entry name" value="FBOX"/>
    <property type="match status" value="1"/>
</dbReference>
<evidence type="ECO:0000313" key="7">
    <source>
        <dbReference type="Proteomes" id="UP001141327"/>
    </source>
</evidence>
<dbReference type="Gene3D" id="1.20.1280.50">
    <property type="match status" value="1"/>
</dbReference>
<evidence type="ECO:0000256" key="1">
    <source>
        <dbReference type="ARBA" id="ARBA00022574"/>
    </source>
</evidence>
<dbReference type="Pfam" id="PF12937">
    <property type="entry name" value="F-box-like"/>
    <property type="match status" value="1"/>
</dbReference>
<gene>
    <name evidence="6" type="ORF">PAPYR_11145</name>
</gene>
<feature type="region of interest" description="Disordered" evidence="4">
    <location>
        <begin position="614"/>
        <end position="653"/>
    </location>
</feature>
<dbReference type="InterPro" id="IPR019775">
    <property type="entry name" value="WD40_repeat_CS"/>
</dbReference>
<name>A0ABQ8U4F1_9EUKA</name>
<feature type="repeat" description="WD" evidence="3">
    <location>
        <begin position="125"/>
        <end position="166"/>
    </location>
</feature>
<proteinExistence type="predicted"/>
<feature type="domain" description="F-box" evidence="5">
    <location>
        <begin position="1"/>
        <end position="37"/>
    </location>
</feature>
<feature type="repeat" description="WD" evidence="3">
    <location>
        <begin position="78"/>
        <end position="124"/>
    </location>
</feature>
<dbReference type="InterPro" id="IPR001680">
    <property type="entry name" value="WD40_rpt"/>
</dbReference>
<keyword evidence="1 3" id="KW-0853">WD repeat</keyword>
<evidence type="ECO:0000256" key="2">
    <source>
        <dbReference type="ARBA" id="ARBA00022737"/>
    </source>
</evidence>
<feature type="compositionally biased region" description="Low complexity" evidence="4">
    <location>
        <begin position="456"/>
        <end position="480"/>
    </location>
</feature>
<dbReference type="PRINTS" id="PR01217">
    <property type="entry name" value="PRICHEXTENSN"/>
</dbReference>
<protein>
    <submittedName>
        <fullName evidence="6">F-box protein</fullName>
    </submittedName>
</protein>
<feature type="compositionally biased region" description="Basic residues" evidence="4">
    <location>
        <begin position="818"/>
        <end position="828"/>
    </location>
</feature>
<dbReference type="PROSITE" id="PS00678">
    <property type="entry name" value="WD_REPEATS_1"/>
    <property type="match status" value="3"/>
</dbReference>
<dbReference type="InterPro" id="IPR036322">
    <property type="entry name" value="WD40_repeat_dom_sf"/>
</dbReference>
<organism evidence="6 7">
    <name type="scientific">Paratrimastix pyriformis</name>
    <dbReference type="NCBI Taxonomy" id="342808"/>
    <lineage>
        <taxon>Eukaryota</taxon>
        <taxon>Metamonada</taxon>
        <taxon>Preaxostyla</taxon>
        <taxon>Paratrimastigidae</taxon>
        <taxon>Paratrimastix</taxon>
    </lineage>
</organism>
<keyword evidence="2" id="KW-0677">Repeat</keyword>
<dbReference type="InterPro" id="IPR001810">
    <property type="entry name" value="F-box_dom"/>
</dbReference>
<feature type="repeat" description="WD" evidence="3">
    <location>
        <begin position="167"/>
        <end position="212"/>
    </location>
</feature>
<evidence type="ECO:0000256" key="4">
    <source>
        <dbReference type="SAM" id="MobiDB-lite"/>
    </source>
</evidence>
<dbReference type="InterPro" id="IPR020472">
    <property type="entry name" value="WD40_PAC1"/>
</dbReference>
<dbReference type="Gene3D" id="2.130.10.10">
    <property type="entry name" value="YVTN repeat-like/Quinoprotein amine dehydrogenase"/>
    <property type="match status" value="3"/>
</dbReference>
<feature type="region of interest" description="Disordered" evidence="4">
    <location>
        <begin position="381"/>
        <end position="480"/>
    </location>
</feature>
<evidence type="ECO:0000259" key="5">
    <source>
        <dbReference type="PROSITE" id="PS50181"/>
    </source>
</evidence>
<dbReference type="InterPro" id="IPR053299">
    <property type="entry name" value="ASTRA_WD_repeat"/>
</dbReference>
<dbReference type="Proteomes" id="UP001141327">
    <property type="component" value="Unassembled WGS sequence"/>
</dbReference>